<proteinExistence type="predicted"/>
<dbReference type="Pfam" id="PF08666">
    <property type="entry name" value="SAF"/>
    <property type="match status" value="1"/>
</dbReference>
<dbReference type="GO" id="GO:0047444">
    <property type="term" value="F:N-acylneuraminate-9-phosphate synthase activity"/>
    <property type="evidence" value="ECO:0007669"/>
    <property type="project" value="TreeGrafter"/>
</dbReference>
<dbReference type="InterPro" id="IPR057736">
    <property type="entry name" value="SAF_PseI/NeuA/NeuB"/>
</dbReference>
<dbReference type="EMBL" id="AOJH01000043">
    <property type="protein sequence ID" value="EMA65530.1"/>
    <property type="molecule type" value="Genomic_DNA"/>
</dbReference>
<evidence type="ECO:0000259" key="1">
    <source>
        <dbReference type="PROSITE" id="PS50844"/>
    </source>
</evidence>
<dbReference type="PANTHER" id="PTHR42966">
    <property type="entry name" value="N-ACETYLNEURAMINATE SYNTHASE"/>
    <property type="match status" value="1"/>
</dbReference>
<dbReference type="OrthoDB" id="71219at2157"/>
<dbReference type="SUPFAM" id="SSF51569">
    <property type="entry name" value="Aldolase"/>
    <property type="match status" value="1"/>
</dbReference>
<dbReference type="AlphaFoldDB" id="M0P9Q1"/>
<dbReference type="Pfam" id="PF03102">
    <property type="entry name" value="NeuB"/>
    <property type="match status" value="1"/>
</dbReference>
<protein>
    <submittedName>
        <fullName evidence="2">N-acetylneuraminate synthase</fullName>
    </submittedName>
</protein>
<dbReference type="SUPFAM" id="SSF51269">
    <property type="entry name" value="AFP III-like domain"/>
    <property type="match status" value="1"/>
</dbReference>
<dbReference type="InterPro" id="IPR036237">
    <property type="entry name" value="Xyl_isomerase-like_sf"/>
</dbReference>
<organism evidence="2 3">
    <name type="scientific">Halorubrum kocurii JCM 14978</name>
    <dbReference type="NCBI Taxonomy" id="1230456"/>
    <lineage>
        <taxon>Archaea</taxon>
        <taxon>Methanobacteriati</taxon>
        <taxon>Methanobacteriota</taxon>
        <taxon>Stenosarchaea group</taxon>
        <taxon>Halobacteria</taxon>
        <taxon>Halobacteriales</taxon>
        <taxon>Haloferacaceae</taxon>
        <taxon>Halorubrum</taxon>
    </lineage>
</organism>
<comment type="caution">
    <text evidence="2">The sequence shown here is derived from an EMBL/GenBank/DDBJ whole genome shotgun (WGS) entry which is preliminary data.</text>
</comment>
<keyword evidence="3" id="KW-1185">Reference proteome</keyword>
<dbReference type="InterPro" id="IPR051690">
    <property type="entry name" value="PseI-like"/>
</dbReference>
<dbReference type="PROSITE" id="PS50844">
    <property type="entry name" value="AFP_LIKE"/>
    <property type="match status" value="1"/>
</dbReference>
<dbReference type="InterPro" id="IPR013785">
    <property type="entry name" value="Aldolase_TIM"/>
</dbReference>
<dbReference type="PATRIC" id="fig|1230456.3.peg.1190"/>
<dbReference type="CDD" id="cd11615">
    <property type="entry name" value="SAF_NeuB_like"/>
    <property type="match status" value="1"/>
</dbReference>
<dbReference type="InterPro" id="IPR006190">
    <property type="entry name" value="SAF_AFP_Neu5Ac"/>
</dbReference>
<accession>M0P9Q1</accession>
<dbReference type="GO" id="GO:0016051">
    <property type="term" value="P:carbohydrate biosynthetic process"/>
    <property type="evidence" value="ECO:0007669"/>
    <property type="project" value="InterPro"/>
</dbReference>
<dbReference type="Gene3D" id="3.20.20.70">
    <property type="entry name" value="Aldolase class I"/>
    <property type="match status" value="1"/>
</dbReference>
<dbReference type="Gene3D" id="3.90.1210.10">
    <property type="entry name" value="Antifreeze-like/N-acetylneuraminic acid synthase C-terminal domain"/>
    <property type="match status" value="1"/>
</dbReference>
<dbReference type="PANTHER" id="PTHR42966:SF3">
    <property type="entry name" value="BLR5971 PROTEIN"/>
    <property type="match status" value="1"/>
</dbReference>
<reference evidence="2 3" key="1">
    <citation type="journal article" date="2014" name="PLoS Genet.">
        <title>Phylogenetically driven sequencing of extremely halophilic archaea reveals strategies for static and dynamic osmo-response.</title>
        <authorList>
            <person name="Becker E.A."/>
            <person name="Seitzer P.M."/>
            <person name="Tritt A."/>
            <person name="Larsen D."/>
            <person name="Krusor M."/>
            <person name="Yao A.I."/>
            <person name="Wu D."/>
            <person name="Madern D."/>
            <person name="Eisen J.A."/>
            <person name="Darling A.E."/>
            <person name="Facciotti M.T."/>
        </authorList>
    </citation>
    <scope>NUCLEOTIDE SEQUENCE [LARGE SCALE GENOMIC DNA]</scope>
    <source>
        <strain evidence="2 3">JCM 14978</strain>
    </source>
</reference>
<dbReference type="Gene3D" id="3.20.20.150">
    <property type="entry name" value="Divalent-metal-dependent TIM barrel enzymes"/>
    <property type="match status" value="1"/>
</dbReference>
<dbReference type="Pfam" id="PF01261">
    <property type="entry name" value="AP_endonuc_2"/>
    <property type="match status" value="1"/>
</dbReference>
<sequence length="625" mass="69172">MSRAIGVGGRQIGDDAPTYIIAEAGVNHNGSLQRAKRLVDVASEAGADAVKFQKRKLRETYLNETVDDPSRSEMGVQYTVSNLKEVSLTDGEFRELAAYARDADVRFLCSPWDEESVAFLEGLDLSAYKVGSPDMTNFVLLERLIETGKPLLVSTGMSEADEIDRTVQFLEEHDAAYALLHCRSTYPAPYHNLNLAFIDELRDRYDVPVGYSGHERGIAVTTAAVATGAAVVERHVTLSRDLEGPDHAASLEPNGLEKQVRDIRNVEESMGKPVRYLTRGEYNNRRSLGKCLATTRPIAAGETIRREDVTAKSPSKGISPQELYTVVGSEALTDLSADAPIHWDDVEEVTDEEYDIDLDGWGVVVRFADIDEHDWGDPDVFEFRVNGADMDASLDLAGYDKGLGIHAPEQVGHDLVDPSARDEATREEAVEVIQRVIDRTRTEIAPHFETEAPPIVVHPGGVTRDHMQLESVPELNAALERSLAELDTDGVTLLLENMPPLPWIYGGQQYHNNFMRADEIAAFCERNDAKICYDTSHAKLWCNYADVDLAEHARTLRPYTAYLHVADAVGVDGEGIQIGDGEIDFGRALEPFSDFDGPVITEIWRGHERRGKGFKLGAERLSSYL</sequence>
<evidence type="ECO:0000313" key="2">
    <source>
        <dbReference type="EMBL" id="EMA65530.1"/>
    </source>
</evidence>
<dbReference type="InterPro" id="IPR013974">
    <property type="entry name" value="SAF"/>
</dbReference>
<dbReference type="Proteomes" id="UP000011546">
    <property type="component" value="Unassembled WGS sequence"/>
</dbReference>
<dbReference type="RefSeq" id="WP_008847953.1">
    <property type="nucleotide sequence ID" value="NZ_AOJH01000043.1"/>
</dbReference>
<gene>
    <name evidence="2" type="ORF">C468_06098</name>
</gene>
<evidence type="ECO:0000313" key="3">
    <source>
        <dbReference type="Proteomes" id="UP000011546"/>
    </source>
</evidence>
<dbReference type="InterPro" id="IPR013132">
    <property type="entry name" value="PseI/NeuA/B-like_N"/>
</dbReference>
<dbReference type="SMART" id="SM00858">
    <property type="entry name" value="SAF"/>
    <property type="match status" value="1"/>
</dbReference>
<name>M0P9Q1_9EURY</name>
<dbReference type="SUPFAM" id="SSF51658">
    <property type="entry name" value="Xylose isomerase-like"/>
    <property type="match status" value="1"/>
</dbReference>
<dbReference type="InterPro" id="IPR013022">
    <property type="entry name" value="Xyl_isomerase-like_TIM-brl"/>
</dbReference>
<feature type="domain" description="AFP-like" evidence="1">
    <location>
        <begin position="291"/>
        <end position="349"/>
    </location>
</feature>
<dbReference type="STRING" id="1230456.C468_06098"/>
<dbReference type="InterPro" id="IPR036732">
    <property type="entry name" value="AFP_Neu5c_C_sf"/>
</dbReference>